<keyword evidence="3" id="KW-1185">Reference proteome</keyword>
<sequence>MSHRQFSEHGFAVVEDVLDGAECDRLSTRLQSLGRPGTRDLLQRDWCGALASRIRSSPALAGLVPATHVAVQCSCFEKSTATNWLVATHQDLAVPVRARVPHPSLSGWSRKQGALYVQPPLGVLRDLVAIRLHVDACAETDGPLRVVPGSHTHGRIAAGEIAALRAARPEVVCAAPRGSVLAMRPLLLHASSRATGTSMRRVLHFLFGPPSLPHGLQWRQAV</sequence>
<evidence type="ECO:0000313" key="3">
    <source>
        <dbReference type="Proteomes" id="UP000249447"/>
    </source>
</evidence>
<dbReference type="GO" id="GO:0005506">
    <property type="term" value="F:iron ion binding"/>
    <property type="evidence" value="ECO:0007669"/>
    <property type="project" value="UniProtKB-ARBA"/>
</dbReference>
<gene>
    <name evidence="2" type="ORF">C9I47_1403</name>
</gene>
<name>A0A2U9T829_9GAMM</name>
<dbReference type="Proteomes" id="UP000249447">
    <property type="component" value="Chromosome"/>
</dbReference>
<proteinExistence type="predicted"/>
<protein>
    <submittedName>
        <fullName evidence="2">Protein involved in biosynthesis of mitomycin antibiotics/polyketide fumonisin</fullName>
    </submittedName>
</protein>
<dbReference type="KEGG" id="lmb:C9I47_1403"/>
<reference evidence="2 3" key="1">
    <citation type="submission" date="2018-05" db="EMBL/GenBank/DDBJ databases">
        <title>The complete genome of Lysobacter maris HZ9B, a marine bacterium antagonistic against terrestrial plant pathogens.</title>
        <authorList>
            <person name="Zhang X.-Q."/>
        </authorList>
    </citation>
    <scope>NUCLEOTIDE SEQUENCE [LARGE SCALE GENOMIC DNA]</scope>
    <source>
        <strain evidence="2 3">HZ9B</strain>
    </source>
</reference>
<dbReference type="PANTHER" id="PTHR20883">
    <property type="entry name" value="PHYTANOYL-COA DIOXYGENASE DOMAIN CONTAINING 1"/>
    <property type="match status" value="1"/>
</dbReference>
<accession>A0A2U9T829</accession>
<evidence type="ECO:0000313" key="2">
    <source>
        <dbReference type="EMBL" id="AWV07104.1"/>
    </source>
</evidence>
<dbReference type="InterPro" id="IPR008775">
    <property type="entry name" value="Phytyl_CoA_dOase-like"/>
</dbReference>
<dbReference type="PANTHER" id="PTHR20883:SF48">
    <property type="entry name" value="ECTOINE DIOXYGENASE"/>
    <property type="match status" value="1"/>
</dbReference>
<dbReference type="Pfam" id="PF05721">
    <property type="entry name" value="PhyH"/>
    <property type="match status" value="1"/>
</dbReference>
<organism evidence="2 3">
    <name type="scientific">Marilutibacter maris</name>
    <dbReference type="NCBI Taxonomy" id="1605891"/>
    <lineage>
        <taxon>Bacteria</taxon>
        <taxon>Pseudomonadati</taxon>
        <taxon>Pseudomonadota</taxon>
        <taxon>Gammaproteobacteria</taxon>
        <taxon>Lysobacterales</taxon>
        <taxon>Lysobacteraceae</taxon>
        <taxon>Marilutibacter</taxon>
    </lineage>
</organism>
<dbReference type="SUPFAM" id="SSF51197">
    <property type="entry name" value="Clavaminate synthase-like"/>
    <property type="match status" value="1"/>
</dbReference>
<evidence type="ECO:0000256" key="1">
    <source>
        <dbReference type="ARBA" id="ARBA00001954"/>
    </source>
</evidence>
<dbReference type="Gene3D" id="2.60.120.620">
    <property type="entry name" value="q2cbj1_9rhob like domain"/>
    <property type="match status" value="1"/>
</dbReference>
<dbReference type="EMBL" id="CP029843">
    <property type="protein sequence ID" value="AWV07104.1"/>
    <property type="molecule type" value="Genomic_DNA"/>
</dbReference>
<dbReference type="AlphaFoldDB" id="A0A2U9T829"/>
<comment type="cofactor">
    <cofactor evidence="1">
        <name>Fe(2+)</name>
        <dbReference type="ChEBI" id="CHEBI:29033"/>
    </cofactor>
</comment>
<dbReference type="GO" id="GO:0016706">
    <property type="term" value="F:2-oxoglutarate-dependent dioxygenase activity"/>
    <property type="evidence" value="ECO:0007669"/>
    <property type="project" value="UniProtKB-ARBA"/>
</dbReference>
<dbReference type="RefSeq" id="WP_111266203.1">
    <property type="nucleotide sequence ID" value="NZ_CP029843.1"/>
</dbReference>
<dbReference type="OrthoDB" id="9791262at2"/>